<name>A0A8H5CQ79_9AGAR</name>
<comment type="similarity">
    <text evidence="9">Belongs to the RNA cytidine acetyltransferase family. NAT10 subfamily.</text>
</comment>
<dbReference type="OrthoDB" id="10067491at2759"/>
<feature type="domain" description="Possible tRNA binding" evidence="14">
    <location>
        <begin position="1024"/>
        <end position="1199"/>
    </location>
</feature>
<sequence length="1268" mass="137494">MRKQLDARIATLINNNVKKNHRSFIVLVGDKGRDQVVNLHFLLSQARVSARPSVLWCYKKDLGFTTHRKKREAKIKRDVKRGIREPNDQNPFEIFVTVTDIRYTYYKESHKILGHTYGMLVLQDFEALTPNLLARTIETVQGGGLVVLLLKTMTSLRQLYTMSMDVHARYRTESNGQVVPRFNERFILSLGGCKDCLVLDDELNVLPISRGKDIVPLEEVEVLVDPGLKDLKSQLGEETKPAGPLVALTKTLDQAHVLLSFIDTTTTTSTPSLNSTLTLTASRGRGKSATLGLALASAVFAGFSNIFVTSPSPENLRTLFEFLFKGLDALGYEEHLDYDILQATSDELLGPSSSGGAGAEWEGSGSGDGGASKSSTRPIVRVNIFRSSSPHRGHRQTIQYIHPQDAHVLGQAELVVIDEAAAIPLPLVRNLIGMGGGSTGGGYAVWMASTVNGYEGTGRSLSLKLIEQLREGSRSTTTDVSTSTSSSKGSSKKDSGRKLVELTLTTPIRYSAGDQVEAWLNRLLCLDVGLGNSSSSPGARLATGTPPPSSCTLYSISLDTLFSYHPASETFLQRIQSLLVASHYKNQPNDLMMMSDKPGGEVFVLLPPLGGSTTKGASTTKGGSKGTGDTGDTEGKEQEQEQEQDFDILPHPLAVIQISYEGSLSKNAIQTGLGVGRAMKNGGDMIPWIIAQQYQEGKFGELSGARVVRVAVGEGVGGMGYGTRALQALNAYYSGEYFNLDEYERAREQEGESYPDDSNPNPNSSLLTDLPSIRKPNSMPPLLQRLSEKKPPELDYLGVAYGLTGGLLRFWKRLGYVPLYLRHTPSDLTGEHTCVMVRGLNTSTDGELEWLGEFGVDFRTRLLALLSFPRFREFGSVMGLSILEAINNHRVIKKVDERGGKGMCVFCLCVFTSLRLLCVFPSFRLESCAYHSTLSFFFFPTTPPLFPSPALTPNLLPTLLSPFDLKRLESYGNNMLDYHVVLDLLPVIAGVWFQRRLVGGGGSSGKNKNDAESPDIKIKGVDTGKTVNLSAVQSAILLGMGLQRKSVEEMETELSLPVNQILALLVKIVRKIGKRLIDIQKEGIAGAGGGSGGRDGGGRIVDAEDEDGQNQDGADNDEDDEDEGEGEGGTGNGNRGTKTKSTTTTWNPLPTRVEDELEAAGEEEKEAMKRRERQREMINALDLRKYVIDDTAMDWSAAESQVARIAQGGGGGGGLGGRAQTVVSVKNVTGQKRKAVDDGHGDGRGGNTKKDGGGGKKQTRRGGKKVKR</sequence>
<feature type="compositionally biased region" description="Gly residues" evidence="10">
    <location>
        <begin position="1085"/>
        <end position="1099"/>
    </location>
</feature>
<comment type="caution">
    <text evidence="15">The sequence shown here is derived from an EMBL/GenBank/DDBJ whole genome shotgun (WGS) entry which is preliminary data.</text>
</comment>
<feature type="binding site" evidence="9">
    <location>
        <begin position="710"/>
        <end position="712"/>
    </location>
    <ligand>
        <name>acetyl-CoA</name>
        <dbReference type="ChEBI" id="CHEBI:57288"/>
    </ligand>
</feature>
<feature type="binding site" evidence="9">
    <location>
        <position position="509"/>
    </location>
    <ligand>
        <name>ATP</name>
        <dbReference type="ChEBI" id="CHEBI:30616"/>
    </ligand>
</feature>
<keyword evidence="7 9" id="KW-0539">Nucleus</keyword>
<evidence type="ECO:0000259" key="12">
    <source>
        <dbReference type="Pfam" id="PF08351"/>
    </source>
</evidence>
<feature type="region of interest" description="Disordered" evidence="10">
    <location>
        <begin position="746"/>
        <end position="780"/>
    </location>
</feature>
<dbReference type="EC" id="2.3.1.-" evidence="9"/>
<evidence type="ECO:0000313" key="16">
    <source>
        <dbReference type="Proteomes" id="UP000559256"/>
    </source>
</evidence>
<proteinExistence type="inferred from homology"/>
<organism evidence="15 16">
    <name type="scientific">Tetrapyrgos nigripes</name>
    <dbReference type="NCBI Taxonomy" id="182062"/>
    <lineage>
        <taxon>Eukaryota</taxon>
        <taxon>Fungi</taxon>
        <taxon>Dikarya</taxon>
        <taxon>Basidiomycota</taxon>
        <taxon>Agaricomycotina</taxon>
        <taxon>Agaricomycetes</taxon>
        <taxon>Agaricomycetidae</taxon>
        <taxon>Agaricales</taxon>
        <taxon>Marasmiineae</taxon>
        <taxon>Marasmiaceae</taxon>
        <taxon>Tetrapyrgos</taxon>
    </lineage>
</organism>
<evidence type="ECO:0000256" key="2">
    <source>
        <dbReference type="ARBA" id="ARBA00022552"/>
    </source>
</evidence>
<dbReference type="GO" id="GO:1990883">
    <property type="term" value="F:18S rRNA cytidine N-acetyltransferase activity"/>
    <property type="evidence" value="ECO:0007669"/>
    <property type="project" value="TreeGrafter"/>
</dbReference>
<evidence type="ECO:0000313" key="15">
    <source>
        <dbReference type="EMBL" id="KAF5345949.1"/>
    </source>
</evidence>
<dbReference type="GO" id="GO:0005730">
    <property type="term" value="C:nucleolus"/>
    <property type="evidence" value="ECO:0007669"/>
    <property type="project" value="UniProtKB-SubCell"/>
</dbReference>
<evidence type="ECO:0000256" key="8">
    <source>
        <dbReference type="ARBA" id="ARBA00023315"/>
    </source>
</evidence>
<evidence type="ECO:0000256" key="1">
    <source>
        <dbReference type="ARBA" id="ARBA00004604"/>
    </source>
</evidence>
<dbReference type="Proteomes" id="UP000559256">
    <property type="component" value="Unassembled WGS sequence"/>
</dbReference>
<keyword evidence="16" id="KW-1185">Reference proteome</keyword>
<dbReference type="Gene3D" id="3.40.50.300">
    <property type="entry name" value="P-loop containing nucleotide triphosphate hydrolases"/>
    <property type="match status" value="1"/>
</dbReference>
<dbReference type="InterPro" id="IPR013562">
    <property type="entry name" value="TmcA/NAT10_N"/>
</dbReference>
<feature type="binding site" evidence="9">
    <location>
        <begin position="717"/>
        <end position="723"/>
    </location>
    <ligand>
        <name>acetyl-CoA</name>
        <dbReference type="ChEBI" id="CHEBI:57288"/>
    </ligand>
</feature>
<evidence type="ECO:0000256" key="7">
    <source>
        <dbReference type="ARBA" id="ARBA00023242"/>
    </source>
</evidence>
<feature type="region of interest" description="Disordered" evidence="10">
    <location>
        <begin position="351"/>
        <end position="375"/>
    </location>
</feature>
<feature type="domain" description="TcmA/NAT10 helicase" evidence="11">
    <location>
        <begin position="279"/>
        <end position="527"/>
    </location>
</feature>
<dbReference type="PANTHER" id="PTHR10925:SF5">
    <property type="entry name" value="RNA CYTIDINE ACETYLTRANSFERASE"/>
    <property type="match status" value="1"/>
</dbReference>
<keyword evidence="8 9" id="KW-0012">Acyltransferase</keyword>
<evidence type="ECO:0000256" key="5">
    <source>
        <dbReference type="ARBA" id="ARBA00022741"/>
    </source>
</evidence>
<evidence type="ECO:0000259" key="13">
    <source>
        <dbReference type="Pfam" id="PF13718"/>
    </source>
</evidence>
<dbReference type="AlphaFoldDB" id="A0A8H5CQ79"/>
<gene>
    <name evidence="9" type="primary">NAT10</name>
    <name evidence="15" type="ORF">D9758_011395</name>
</gene>
<reference evidence="15 16" key="1">
    <citation type="journal article" date="2020" name="ISME J.">
        <title>Uncovering the hidden diversity of litter-decomposition mechanisms in mushroom-forming fungi.</title>
        <authorList>
            <person name="Floudas D."/>
            <person name="Bentzer J."/>
            <person name="Ahren D."/>
            <person name="Johansson T."/>
            <person name="Persson P."/>
            <person name="Tunlid A."/>
        </authorList>
    </citation>
    <scope>NUCLEOTIDE SEQUENCE [LARGE SCALE GENOMIC DNA]</scope>
    <source>
        <strain evidence="15 16">CBS 291.85</strain>
    </source>
</reference>
<feature type="binding site" evidence="9">
    <location>
        <position position="813"/>
    </location>
    <ligand>
        <name>acetyl-CoA</name>
        <dbReference type="ChEBI" id="CHEBI:57288"/>
    </ligand>
</feature>
<evidence type="ECO:0000259" key="14">
    <source>
        <dbReference type="Pfam" id="PF13725"/>
    </source>
</evidence>
<dbReference type="Gene3D" id="3.40.50.11040">
    <property type="match status" value="1"/>
</dbReference>
<dbReference type="GO" id="GO:0005524">
    <property type="term" value="F:ATP binding"/>
    <property type="evidence" value="ECO:0007669"/>
    <property type="project" value="UniProtKB-UniRule"/>
</dbReference>
<dbReference type="InterPro" id="IPR007807">
    <property type="entry name" value="TcmA/NAT10_helicase"/>
</dbReference>
<feature type="compositionally biased region" description="Polar residues" evidence="10">
    <location>
        <begin position="756"/>
        <end position="767"/>
    </location>
</feature>
<protein>
    <recommendedName>
        <fullName evidence="9">RNA cytidine acetyltransferase</fullName>
        <ecNumber evidence="9">2.3.1.-</ecNumber>
    </recommendedName>
    <alternativeName>
        <fullName evidence="9">18S rRNA cytosine acetyltransferase</fullName>
    </alternativeName>
</protein>
<comment type="catalytic activity">
    <reaction evidence="9">
        <text>a cytidine in 18S rRNA + acetyl-CoA + ATP + H2O = an N(4)-acetylcytidine in 18S rRNA + ADP + phosphate + CoA + H(+)</text>
        <dbReference type="Rhea" id="RHEA:51424"/>
        <dbReference type="Rhea" id="RHEA-COMP:13575"/>
        <dbReference type="Rhea" id="RHEA-COMP:13576"/>
        <dbReference type="ChEBI" id="CHEBI:15377"/>
        <dbReference type="ChEBI" id="CHEBI:15378"/>
        <dbReference type="ChEBI" id="CHEBI:30616"/>
        <dbReference type="ChEBI" id="CHEBI:43474"/>
        <dbReference type="ChEBI" id="CHEBI:57287"/>
        <dbReference type="ChEBI" id="CHEBI:57288"/>
        <dbReference type="ChEBI" id="CHEBI:74900"/>
        <dbReference type="ChEBI" id="CHEBI:82748"/>
        <dbReference type="ChEBI" id="CHEBI:456216"/>
    </reaction>
</comment>
<feature type="region of interest" description="Disordered" evidence="10">
    <location>
        <begin position="613"/>
        <end position="646"/>
    </location>
</feature>
<dbReference type="HAMAP" id="MF_03211">
    <property type="entry name" value="RNA_acetyltr_Nat10"/>
    <property type="match status" value="1"/>
</dbReference>
<comment type="subcellular location">
    <subcellularLocation>
        <location evidence="1 9">Nucleus</location>
        <location evidence="1 9">Nucleolus</location>
    </subcellularLocation>
</comment>
<dbReference type="GO" id="GO:0030686">
    <property type="term" value="C:90S preribosome"/>
    <property type="evidence" value="ECO:0007669"/>
    <property type="project" value="TreeGrafter"/>
</dbReference>
<keyword evidence="2 9" id="KW-0698">rRNA processing</keyword>
<feature type="compositionally biased region" description="Basic and acidic residues" evidence="10">
    <location>
        <begin position="1234"/>
        <end position="1254"/>
    </location>
</feature>
<feature type="domain" description="Possible tRNA binding" evidence="14">
    <location>
        <begin position="850"/>
        <end position="890"/>
    </location>
</feature>
<dbReference type="Pfam" id="PF13718">
    <property type="entry name" value="GNAT_acetyltr_2"/>
    <property type="match status" value="1"/>
</dbReference>
<feature type="compositionally biased region" description="Low complexity" evidence="10">
    <location>
        <begin position="613"/>
        <end position="622"/>
    </location>
</feature>
<dbReference type="InterPro" id="IPR032672">
    <property type="entry name" value="TmcA/NAT10/Kre33"/>
</dbReference>
<dbReference type="Pfam" id="PF13725">
    <property type="entry name" value="tRNA_bind_2"/>
    <property type="match status" value="3"/>
</dbReference>
<dbReference type="FunFam" id="3.40.50.11040:FF:000002">
    <property type="entry name" value="RNA cytidine acetyltransferase"/>
    <property type="match status" value="1"/>
</dbReference>
<dbReference type="Pfam" id="PF05127">
    <property type="entry name" value="NAT10_TcmA_helicase"/>
    <property type="match status" value="1"/>
</dbReference>
<comment type="subunit">
    <text evidence="9">Interacts with TAN1.</text>
</comment>
<comment type="catalytic activity">
    <reaction evidence="9">
        <text>a cytidine in tRNA + acetyl-CoA + ATP + H2O = an N(4)-acetylcytidine in tRNA + ADP + phosphate + CoA + H(+)</text>
        <dbReference type="Rhea" id="RHEA:53876"/>
        <dbReference type="Rhea" id="RHEA-COMP:13670"/>
        <dbReference type="Rhea" id="RHEA-COMP:13671"/>
        <dbReference type="ChEBI" id="CHEBI:15377"/>
        <dbReference type="ChEBI" id="CHEBI:15378"/>
        <dbReference type="ChEBI" id="CHEBI:30616"/>
        <dbReference type="ChEBI" id="CHEBI:43474"/>
        <dbReference type="ChEBI" id="CHEBI:57287"/>
        <dbReference type="ChEBI" id="CHEBI:57288"/>
        <dbReference type="ChEBI" id="CHEBI:74900"/>
        <dbReference type="ChEBI" id="CHEBI:82748"/>
        <dbReference type="ChEBI" id="CHEBI:456216"/>
    </reaction>
</comment>
<feature type="region of interest" description="Disordered" evidence="10">
    <location>
        <begin position="472"/>
        <end position="496"/>
    </location>
</feature>
<feature type="compositionally biased region" description="Basic residues" evidence="10">
    <location>
        <begin position="1257"/>
        <end position="1268"/>
    </location>
</feature>
<dbReference type="GO" id="GO:0000049">
    <property type="term" value="F:tRNA binding"/>
    <property type="evidence" value="ECO:0007669"/>
    <property type="project" value="TreeGrafter"/>
</dbReference>
<feature type="compositionally biased region" description="Acidic residues" evidence="10">
    <location>
        <begin position="1155"/>
        <end position="1165"/>
    </location>
</feature>
<feature type="binding site" evidence="9">
    <location>
        <begin position="284"/>
        <end position="293"/>
    </location>
    <ligand>
        <name>ATP</name>
        <dbReference type="ChEBI" id="CHEBI:30616"/>
    </ligand>
</feature>
<keyword evidence="3 9" id="KW-0808">Transferase</keyword>
<accession>A0A8H5CQ79</accession>
<evidence type="ECO:0000256" key="10">
    <source>
        <dbReference type="SAM" id="MobiDB-lite"/>
    </source>
</evidence>
<dbReference type="GO" id="GO:1904812">
    <property type="term" value="P:rRNA acetylation involved in maturation of SSU-rRNA"/>
    <property type="evidence" value="ECO:0007669"/>
    <property type="project" value="InterPro"/>
</dbReference>
<dbReference type="PANTHER" id="PTHR10925">
    <property type="entry name" value="N-ACETYLTRANSFERASE 10"/>
    <property type="match status" value="1"/>
</dbReference>
<dbReference type="InterPro" id="IPR033688">
    <property type="entry name" value="NAT10"/>
</dbReference>
<evidence type="ECO:0000259" key="11">
    <source>
        <dbReference type="Pfam" id="PF05127"/>
    </source>
</evidence>
<keyword evidence="6 9" id="KW-0067">ATP-binding</keyword>
<dbReference type="InterPro" id="IPR027992">
    <property type="entry name" value="tRNA_bind_dom"/>
</dbReference>
<dbReference type="InterPro" id="IPR027417">
    <property type="entry name" value="P-loop_NTPase"/>
</dbReference>
<feature type="compositionally biased region" description="Low complexity" evidence="10">
    <location>
        <begin position="474"/>
        <end position="489"/>
    </location>
</feature>
<keyword evidence="4 9" id="KW-0819">tRNA processing</keyword>
<dbReference type="GO" id="GO:0051391">
    <property type="term" value="P:tRNA acetylation"/>
    <property type="evidence" value="ECO:0007669"/>
    <property type="project" value="UniProtKB-UniRule"/>
</dbReference>
<dbReference type="InterPro" id="IPR000182">
    <property type="entry name" value="GNAT_dom"/>
</dbReference>
<comment type="function">
    <text evidence="9">RNA cytidine acetyltransferase with specificity toward both 18S rRNA and tRNAs. Catalyzes the formation of N(4)-acetylcytidine (ac4C) in 18S rRNA. Required for early nucleolar cleavages of precursor rRNA at sites A0, A1 and A2 during 18S rRNA synthesis. Catalyzes the formation of ac4C in serine and leucine tRNAs. Requires the tRNA-binding adapter protein TAN1 for full tRNA acetyltransferase activity but not for 18S rRNA acetylation.</text>
</comment>
<dbReference type="Gene3D" id="3.40.630.30">
    <property type="match status" value="1"/>
</dbReference>
<evidence type="ECO:0000256" key="3">
    <source>
        <dbReference type="ARBA" id="ARBA00022679"/>
    </source>
</evidence>
<evidence type="ECO:0000256" key="9">
    <source>
        <dbReference type="HAMAP-Rule" id="MF_03211"/>
    </source>
</evidence>
<feature type="domain" description="Possible tRNA binding" evidence="14">
    <location>
        <begin position="950"/>
        <end position="997"/>
    </location>
</feature>
<feature type="compositionally biased region" description="Gly residues" evidence="10">
    <location>
        <begin position="353"/>
        <end position="370"/>
    </location>
</feature>
<feature type="compositionally biased region" description="Acidic residues" evidence="10">
    <location>
        <begin position="1103"/>
        <end position="1126"/>
    </location>
</feature>
<feature type="domain" description="TmcA/NAT10 N-terminal" evidence="12">
    <location>
        <begin position="2"/>
        <end position="200"/>
    </location>
</feature>
<dbReference type="Pfam" id="PF08351">
    <property type="entry name" value="TmcA_N"/>
    <property type="match status" value="1"/>
</dbReference>
<feature type="domain" description="N-acetyltransferase" evidence="13">
    <location>
        <begin position="574"/>
        <end position="840"/>
    </location>
</feature>
<evidence type="ECO:0000256" key="6">
    <source>
        <dbReference type="ARBA" id="ARBA00022840"/>
    </source>
</evidence>
<keyword evidence="5 9" id="KW-0547">Nucleotide-binding</keyword>
<evidence type="ECO:0000256" key="4">
    <source>
        <dbReference type="ARBA" id="ARBA00022694"/>
    </source>
</evidence>
<feature type="region of interest" description="Disordered" evidence="10">
    <location>
        <begin position="1083"/>
        <end position="1172"/>
    </location>
</feature>
<feature type="region of interest" description="Disordered" evidence="10">
    <location>
        <begin position="1227"/>
        <end position="1268"/>
    </location>
</feature>
<dbReference type="EMBL" id="JAACJM010000107">
    <property type="protein sequence ID" value="KAF5345949.1"/>
    <property type="molecule type" value="Genomic_DNA"/>
</dbReference>